<dbReference type="Proteomes" id="UP001580407">
    <property type="component" value="Unassembled WGS sequence"/>
</dbReference>
<gene>
    <name evidence="5" type="ORF">ACE3NQ_11105</name>
</gene>
<dbReference type="GO" id="GO:0008168">
    <property type="term" value="F:methyltransferase activity"/>
    <property type="evidence" value="ECO:0007669"/>
    <property type="project" value="UniProtKB-KW"/>
</dbReference>
<dbReference type="RefSeq" id="WP_375525247.1">
    <property type="nucleotide sequence ID" value="NZ_JBHILM010000010.1"/>
</dbReference>
<dbReference type="SUPFAM" id="SSF53335">
    <property type="entry name" value="S-adenosyl-L-methionine-dependent methyltransferases"/>
    <property type="match status" value="1"/>
</dbReference>
<keyword evidence="3" id="KW-0949">S-adenosyl-L-methionine</keyword>
<comment type="caution">
    <text evidence="5">The sequence shown here is derived from an EMBL/GenBank/DDBJ whole genome shotgun (WGS) entry which is preliminary data.</text>
</comment>
<keyword evidence="1 5" id="KW-0489">Methyltransferase</keyword>
<dbReference type="GO" id="GO:0032259">
    <property type="term" value="P:methylation"/>
    <property type="evidence" value="ECO:0007669"/>
    <property type="project" value="UniProtKB-KW"/>
</dbReference>
<dbReference type="Gene3D" id="3.40.50.150">
    <property type="entry name" value="Vaccinia Virus protein VP39"/>
    <property type="match status" value="1"/>
</dbReference>
<name>A0ABV5B7C5_9BACL</name>
<dbReference type="PANTHER" id="PTHR43464">
    <property type="entry name" value="METHYLTRANSFERASE"/>
    <property type="match status" value="1"/>
</dbReference>
<evidence type="ECO:0000313" key="5">
    <source>
        <dbReference type="EMBL" id="MFB5681460.1"/>
    </source>
</evidence>
<dbReference type="InterPro" id="IPR041698">
    <property type="entry name" value="Methyltransf_25"/>
</dbReference>
<sequence length="238" mass="26699">MQQADFEKARKAEASYHDELYSENDILEPGTWMAKPVPVVMEMLERLLRFKSRLEVLDLGCGAGRNAIPVALRLRHTGSTVTGLDLLDEAVEKLRENAQKYKVEDMIRVEKGDAEHTQLSDGKYDYIIACGCLEHVSSEQALINVLERMKAGTAPGGIHCITMNTGIEEIEADSGRKLKPLIELNLPTDRALTLFRQAYEDWNVLAQSSVLQSIPEEKYDKPTQFRACSVLFAVQKTS</sequence>
<dbReference type="Pfam" id="PF13649">
    <property type="entry name" value="Methyltransf_25"/>
    <property type="match status" value="1"/>
</dbReference>
<keyword evidence="6" id="KW-1185">Reference proteome</keyword>
<accession>A0ABV5B7C5</accession>
<dbReference type="EC" id="2.1.-.-" evidence="5"/>
<evidence type="ECO:0000256" key="3">
    <source>
        <dbReference type="ARBA" id="ARBA00022691"/>
    </source>
</evidence>
<reference evidence="5 6" key="1">
    <citation type="submission" date="2024-09" db="EMBL/GenBank/DDBJ databases">
        <authorList>
            <person name="Ruan L."/>
        </authorList>
    </citation>
    <scope>NUCLEOTIDE SEQUENCE [LARGE SCALE GENOMIC DNA]</scope>
    <source>
        <strain evidence="5 6">D33</strain>
    </source>
</reference>
<organism evidence="5 6">
    <name type="scientific">Paenibacillus terreus</name>
    <dbReference type="NCBI Taxonomy" id="1387834"/>
    <lineage>
        <taxon>Bacteria</taxon>
        <taxon>Bacillati</taxon>
        <taxon>Bacillota</taxon>
        <taxon>Bacilli</taxon>
        <taxon>Bacillales</taxon>
        <taxon>Paenibacillaceae</taxon>
        <taxon>Paenibacillus</taxon>
    </lineage>
</organism>
<evidence type="ECO:0000259" key="4">
    <source>
        <dbReference type="Pfam" id="PF13649"/>
    </source>
</evidence>
<dbReference type="EMBL" id="JBHILM010000010">
    <property type="protein sequence ID" value="MFB5681460.1"/>
    <property type="molecule type" value="Genomic_DNA"/>
</dbReference>
<dbReference type="CDD" id="cd02440">
    <property type="entry name" value="AdoMet_MTases"/>
    <property type="match status" value="1"/>
</dbReference>
<dbReference type="InterPro" id="IPR029063">
    <property type="entry name" value="SAM-dependent_MTases_sf"/>
</dbReference>
<protein>
    <submittedName>
        <fullName evidence="5">Class I SAM-dependent methyltransferase</fullName>
        <ecNumber evidence="5">2.1.-.-</ecNumber>
    </submittedName>
</protein>
<evidence type="ECO:0000256" key="2">
    <source>
        <dbReference type="ARBA" id="ARBA00022679"/>
    </source>
</evidence>
<dbReference type="PANTHER" id="PTHR43464:SF19">
    <property type="entry name" value="UBIQUINONE BIOSYNTHESIS O-METHYLTRANSFERASE, MITOCHONDRIAL"/>
    <property type="match status" value="1"/>
</dbReference>
<keyword evidence="2 5" id="KW-0808">Transferase</keyword>
<proteinExistence type="predicted"/>
<evidence type="ECO:0000256" key="1">
    <source>
        <dbReference type="ARBA" id="ARBA00022603"/>
    </source>
</evidence>
<evidence type="ECO:0000313" key="6">
    <source>
        <dbReference type="Proteomes" id="UP001580407"/>
    </source>
</evidence>
<feature type="domain" description="Methyltransferase" evidence="4">
    <location>
        <begin position="56"/>
        <end position="157"/>
    </location>
</feature>